<dbReference type="AlphaFoldDB" id="A0A7J6L363"/>
<evidence type="ECO:0000313" key="4">
    <source>
        <dbReference type="Proteomes" id="UP000570595"/>
    </source>
</evidence>
<dbReference type="Proteomes" id="UP000570595">
    <property type="component" value="Unassembled WGS sequence"/>
</dbReference>
<dbReference type="SUPFAM" id="SSF51735">
    <property type="entry name" value="NAD(P)-binding Rossmann-fold domains"/>
    <property type="match status" value="1"/>
</dbReference>
<gene>
    <name evidence="3" type="ORF">FOZ61_008502</name>
</gene>
<dbReference type="Gene3D" id="3.40.50.720">
    <property type="entry name" value="NAD(P)-binding Rossmann-like Domain"/>
    <property type="match status" value="1"/>
</dbReference>
<accession>A0A7J6L363</accession>
<evidence type="ECO:0000256" key="1">
    <source>
        <dbReference type="ARBA" id="ARBA00023002"/>
    </source>
</evidence>
<dbReference type="Pfam" id="PF00106">
    <property type="entry name" value="adh_short"/>
    <property type="match status" value="1"/>
</dbReference>
<feature type="domain" description="DUF7164" evidence="2">
    <location>
        <begin position="864"/>
        <end position="1192"/>
    </location>
</feature>
<dbReference type="OrthoDB" id="330499at2759"/>
<dbReference type="InterPro" id="IPR036291">
    <property type="entry name" value="NAD(P)-bd_dom_sf"/>
</dbReference>
<dbReference type="PANTHER" id="PTHR43157:SF31">
    <property type="entry name" value="PHOSPHATIDYLINOSITOL-GLYCAN BIOSYNTHESIS CLASS F PROTEIN"/>
    <property type="match status" value="1"/>
</dbReference>
<dbReference type="InterPro" id="IPR002347">
    <property type="entry name" value="SDR_fam"/>
</dbReference>
<proteinExistence type="predicted"/>
<dbReference type="GO" id="GO:0016491">
    <property type="term" value="F:oxidoreductase activity"/>
    <property type="evidence" value="ECO:0007669"/>
    <property type="project" value="UniProtKB-KW"/>
</dbReference>
<dbReference type="EMBL" id="JABAHT010000567">
    <property type="protein sequence ID" value="KAF4654043.1"/>
    <property type="molecule type" value="Genomic_DNA"/>
</dbReference>
<dbReference type="PRINTS" id="PR00081">
    <property type="entry name" value="GDHRDH"/>
</dbReference>
<dbReference type="InterPro" id="IPR020904">
    <property type="entry name" value="Sc_DH/Rdtase_CS"/>
</dbReference>
<evidence type="ECO:0000313" key="3">
    <source>
        <dbReference type="EMBL" id="KAF4654043.1"/>
    </source>
</evidence>
<name>A0A7J6L363_PEROL</name>
<keyword evidence="1" id="KW-0560">Oxidoreductase</keyword>
<feature type="domain" description="DUF7164" evidence="2">
    <location>
        <begin position="418"/>
        <end position="719"/>
    </location>
</feature>
<organism evidence="3 4">
    <name type="scientific">Perkinsus olseni</name>
    <name type="common">Perkinsus atlanticus</name>
    <dbReference type="NCBI Taxonomy" id="32597"/>
    <lineage>
        <taxon>Eukaryota</taxon>
        <taxon>Sar</taxon>
        <taxon>Alveolata</taxon>
        <taxon>Perkinsozoa</taxon>
        <taxon>Perkinsea</taxon>
        <taxon>Perkinsida</taxon>
        <taxon>Perkinsidae</taxon>
        <taxon>Perkinsus</taxon>
    </lineage>
</organism>
<protein>
    <recommendedName>
        <fullName evidence="2">DUF7164 domain-containing protein</fullName>
    </recommendedName>
</protein>
<dbReference type="Pfam" id="PF23741">
    <property type="entry name" value="DUF7164"/>
    <property type="match status" value="2"/>
</dbReference>
<comment type="caution">
    <text evidence="3">The sequence shown here is derived from an EMBL/GenBank/DDBJ whole genome shotgun (WGS) entry which is preliminary data.</text>
</comment>
<dbReference type="PROSITE" id="PS00061">
    <property type="entry name" value="ADH_SHORT"/>
    <property type="match status" value="1"/>
</dbReference>
<reference evidence="3 4" key="1">
    <citation type="submission" date="2020-04" db="EMBL/GenBank/DDBJ databases">
        <title>Perkinsus olseni comparative genomics.</title>
        <authorList>
            <person name="Bogema D.R."/>
        </authorList>
    </citation>
    <scope>NUCLEOTIDE SEQUENCE [LARGE SCALE GENOMIC DNA]</scope>
    <source>
        <strain evidence="3">ATCC PRA-179</strain>
    </source>
</reference>
<sequence length="1222" mass="137314">MSRDLSNSETPPLAVVTGATAGIGLEVCKKLLESGWKVVVGARDVAKAEKAFGNSVEIIQLDLASFESVHAFASDCSKRFSRIDRLVLNGGVMQRNASLTKDKLDEIWQVNFFSNVLLMTLLLPTLKQSKDCAVIVTNSSAHQWGREADTLERISNCENQGSSYIYPTYGSSKLAMLAFGSEFSKRTHCRVVQCHPGVVKTDLFTQQPWFIRLSVNFAGLSAKEGALPIYAACVDPEAQGYLAPPSVASKWWKRLRGVNKEPTAADFHAQSSKTSRDPQFWSKVWQKTCEVMPNHEFMLLSIHLLGRNLVVRLRPSTSVVELWLAILSTMSHLLGLLFTVALLYFLFQSSVWTVLQPHEHSLRGVPASPSGLLGLVGSANYWQLGEGRDILKSRVAEAAASLDAVVGDLGEPRDFRANTTTRAVMAFLPTTPPPHFRRELRALYLSWIFMKFSESDRLRTDLVIFTAEEGKQVAEDIGCSSEPRRAVEESSRCIIVDYVPLEDRPTPHGEPDDPLRDYTAYVDCMLTIAEYQGYEYDYVLRTDLDAFLMPGFADWLPKDHNQLVVGWGGYSSKNAELHLKYVTKTLGLRDKEGMTSLGSTWYGNRRLFKASANLTLAVIRWLLTQEFSEFERCCSEIESWPHWHRAVALLYGGHVALNHIGDNVLISGAENGFMDFDSVKSEPITNKQIKHVHCWHTRELFSKFEFHEDSELADLSSNTDLLRNRSSWLRLPDRNASNDVKIYVDFLCFLFQGGFWAVFQPCERRFRGTPMVAAQLNSSAYPYRTKLISNTTRNLPVVFTSDRGGASTSESPPTSSLLGLVGSANYWKLDEGRDILKSRVAGAAASLDAVIGDLGDPLDFLANTTTRAVMAFLPATPPLRFRRELRALFLSWLFVRLSEFVRLRTDFVIFTTGNGKEFVRRLGCTSDPRTLAEEPSRCIIVDYVPLGDRPTPHGEPDDPLRDYTAYVDCMLTIAEYQGYEYDYVLRTDLDAFLMPGFADWLPKNRNQLVVGWGGYSSTNAELHLKYVTKTLGLRDKEGMTSLGSTWYGNLRLFKASANLTLAVIRWLLTQEFSEFEKCCSGVKSWPHWHRAVALLYGGHVALNHIGDNVLISGAENGFMDFQSVKAEPITNKQIRHVHCWHTRELFSKFEFHEGAYDQLDLTPFLDMSTTRDYVVTLAVSSVRLSDSELANLSSSTDLLRTRSSWLRLPGRNASNGVKIYVE</sequence>
<dbReference type="InterPro" id="IPR055588">
    <property type="entry name" value="DUF7164"/>
</dbReference>
<evidence type="ECO:0000259" key="2">
    <source>
        <dbReference type="Pfam" id="PF23741"/>
    </source>
</evidence>
<dbReference type="PANTHER" id="PTHR43157">
    <property type="entry name" value="PHOSPHATIDYLINOSITOL-GLYCAN BIOSYNTHESIS CLASS F PROTEIN-RELATED"/>
    <property type="match status" value="1"/>
</dbReference>